<reference evidence="8" key="1">
    <citation type="submission" date="2018-05" db="EMBL/GenBank/DDBJ databases">
        <authorList>
            <person name="Lanie J.A."/>
            <person name="Ng W.-L."/>
            <person name="Kazmierczak K.M."/>
            <person name="Andrzejewski T.M."/>
            <person name="Davidsen T.M."/>
            <person name="Wayne K.J."/>
            <person name="Tettelin H."/>
            <person name="Glass J.I."/>
            <person name="Rusch D."/>
            <person name="Podicherti R."/>
            <person name="Tsui H.-C.T."/>
            <person name="Winkler M.E."/>
        </authorList>
    </citation>
    <scope>NUCLEOTIDE SEQUENCE</scope>
</reference>
<dbReference type="EMBL" id="UINC01084541">
    <property type="protein sequence ID" value="SVC31284.1"/>
    <property type="molecule type" value="Genomic_DNA"/>
</dbReference>
<proteinExistence type="predicted"/>
<dbReference type="Pfam" id="PF04977">
    <property type="entry name" value="DivIC"/>
    <property type="match status" value="1"/>
</dbReference>
<dbReference type="InterPro" id="IPR023081">
    <property type="entry name" value="Cell_div_FtsB"/>
</dbReference>
<evidence type="ECO:0008006" key="9">
    <source>
        <dbReference type="Google" id="ProtNLM"/>
    </source>
</evidence>
<gene>
    <name evidence="8" type="ORF">METZ01_LOCUS284138</name>
</gene>
<evidence type="ECO:0000256" key="3">
    <source>
        <dbReference type="ARBA" id="ARBA00022692"/>
    </source>
</evidence>
<sequence length="85" mass="10121">MGAVALLIIFFFGDHGLYQLYNLKQERAHIQGKINELRKEKLTLEGEKTKLKTDYKYIEELAREKYRMAKKGEKVFKVIEKKKKD</sequence>
<evidence type="ECO:0000313" key="8">
    <source>
        <dbReference type="EMBL" id="SVC31284.1"/>
    </source>
</evidence>
<evidence type="ECO:0000256" key="2">
    <source>
        <dbReference type="ARBA" id="ARBA00022618"/>
    </source>
</evidence>
<evidence type="ECO:0000256" key="7">
    <source>
        <dbReference type="SAM" id="Coils"/>
    </source>
</evidence>
<keyword evidence="2" id="KW-0132">Cell division</keyword>
<keyword evidence="1" id="KW-1003">Cell membrane</keyword>
<keyword evidence="3" id="KW-0812">Transmembrane</keyword>
<accession>A0A382L2U1</accession>
<organism evidence="8">
    <name type="scientific">marine metagenome</name>
    <dbReference type="NCBI Taxonomy" id="408172"/>
    <lineage>
        <taxon>unclassified sequences</taxon>
        <taxon>metagenomes</taxon>
        <taxon>ecological metagenomes</taxon>
    </lineage>
</organism>
<dbReference type="GO" id="GO:0030428">
    <property type="term" value="C:cell septum"/>
    <property type="evidence" value="ECO:0007669"/>
    <property type="project" value="TreeGrafter"/>
</dbReference>
<evidence type="ECO:0000256" key="4">
    <source>
        <dbReference type="ARBA" id="ARBA00022989"/>
    </source>
</evidence>
<dbReference type="InterPro" id="IPR007060">
    <property type="entry name" value="FtsL/DivIC"/>
</dbReference>
<dbReference type="PANTHER" id="PTHR37485:SF1">
    <property type="entry name" value="CELL DIVISION PROTEIN FTSB"/>
    <property type="match status" value="1"/>
</dbReference>
<evidence type="ECO:0000256" key="5">
    <source>
        <dbReference type="ARBA" id="ARBA00023136"/>
    </source>
</evidence>
<keyword evidence="7" id="KW-0175">Coiled coil</keyword>
<protein>
    <recommendedName>
        <fullName evidence="9">Septum formation initiator</fullName>
    </recommendedName>
</protein>
<feature type="coiled-coil region" evidence="7">
    <location>
        <begin position="20"/>
        <end position="54"/>
    </location>
</feature>
<dbReference type="GO" id="GO:0043093">
    <property type="term" value="P:FtsZ-dependent cytokinesis"/>
    <property type="evidence" value="ECO:0007669"/>
    <property type="project" value="TreeGrafter"/>
</dbReference>
<evidence type="ECO:0000256" key="1">
    <source>
        <dbReference type="ARBA" id="ARBA00022475"/>
    </source>
</evidence>
<evidence type="ECO:0000256" key="6">
    <source>
        <dbReference type="ARBA" id="ARBA00023306"/>
    </source>
</evidence>
<name>A0A382L2U1_9ZZZZ</name>
<keyword evidence="6" id="KW-0131">Cell cycle</keyword>
<dbReference type="PANTHER" id="PTHR37485">
    <property type="entry name" value="CELL DIVISION PROTEIN FTSB"/>
    <property type="match status" value="1"/>
</dbReference>
<keyword evidence="5" id="KW-0472">Membrane</keyword>
<keyword evidence="4" id="KW-1133">Transmembrane helix</keyword>
<dbReference type="AlphaFoldDB" id="A0A382L2U1"/>